<comment type="caution">
    <text evidence="3">The sequence shown here is derived from an EMBL/GenBank/DDBJ whole genome shotgun (WGS) entry which is preliminary data.</text>
</comment>
<name>A0AAE0I4P4_9PEZI</name>
<feature type="transmembrane region" description="Helical" evidence="1">
    <location>
        <begin position="31"/>
        <end position="58"/>
    </location>
</feature>
<evidence type="ECO:0000313" key="4">
    <source>
        <dbReference type="Proteomes" id="UP001283341"/>
    </source>
</evidence>
<feature type="transmembrane region" description="Helical" evidence="1">
    <location>
        <begin position="134"/>
        <end position="153"/>
    </location>
</feature>
<dbReference type="InterPro" id="IPR010730">
    <property type="entry name" value="HET"/>
</dbReference>
<sequence>MEGVEDGLFTEVELAFIGGFRFVGGPAMLTVFTFLVFYVGLFTMVTFRPFFFIGLFTFGVRRMLGENADISVKLDRNFHTQFLSNLFGVSTGARDNRVPRILKHIPGFCDVPKKCLMDQFSNSTLAQPLPWTRVLCYFANGFNIVTIILIATLTKGSLQGSVQSSSKRSTRSPTKYSQHAFLTVDYLWIDSLCIVQDDAEDWEKESSRMGDVYSSAYCTIAATSAISSASGFLAQNVESKYIYVENELGRQFYILSDTANFDQEVEGALLNMRGWVLQERLLSRRTVHFGAHQMYFECGSGIYYEDLTLTKISTRSKRHFAMDPGFPRRLYMSGYSDTISFLQSFLEDYSNRALTRPTDRNAAISGLPARVSSVLRCHESFGSFNLFLHRTLLWHRKDPQKMKKIEYGEPIKIPSWSWMAYEGGIKFLDAKWGSIKLYKNLSFKDNIKKTLTVDVWEFQGCHLQEALEATSGAISRQILDSSGSERGWVIYDTEHYGDLSLERVVVVGKTGQKCHLLIVMQTPESEYERLGIGEIEKEFLSRTKKDAVLV</sequence>
<feature type="domain" description="Heterokaryon incompatibility" evidence="2">
    <location>
        <begin position="177"/>
        <end position="279"/>
    </location>
</feature>
<dbReference type="Proteomes" id="UP001283341">
    <property type="component" value="Unassembled WGS sequence"/>
</dbReference>
<reference evidence="3" key="2">
    <citation type="submission" date="2023-06" db="EMBL/GenBank/DDBJ databases">
        <authorList>
            <consortium name="Lawrence Berkeley National Laboratory"/>
            <person name="Haridas S."/>
            <person name="Hensen N."/>
            <person name="Bonometti L."/>
            <person name="Westerberg I."/>
            <person name="Brannstrom I.O."/>
            <person name="Guillou S."/>
            <person name="Cros-Aarteil S."/>
            <person name="Calhoun S."/>
            <person name="Kuo A."/>
            <person name="Mondo S."/>
            <person name="Pangilinan J."/>
            <person name="Riley R."/>
            <person name="Labutti K."/>
            <person name="Andreopoulos B."/>
            <person name="Lipzen A."/>
            <person name="Chen C."/>
            <person name="Yanf M."/>
            <person name="Daum C."/>
            <person name="Ng V."/>
            <person name="Clum A."/>
            <person name="Steindorff A."/>
            <person name="Ohm R."/>
            <person name="Martin F."/>
            <person name="Silar P."/>
            <person name="Natvig D."/>
            <person name="Lalanne C."/>
            <person name="Gautier V."/>
            <person name="Ament-Velasquez S.L."/>
            <person name="Kruys A."/>
            <person name="Hutchinson M.I."/>
            <person name="Powell A.J."/>
            <person name="Barry K."/>
            <person name="Miller A.N."/>
            <person name="Grigoriev I.V."/>
            <person name="Debuchy R."/>
            <person name="Gladieux P."/>
            <person name="Thoren M.H."/>
            <person name="Johannesson H."/>
        </authorList>
    </citation>
    <scope>NUCLEOTIDE SEQUENCE</scope>
    <source>
        <strain evidence="3">CBS 118394</strain>
    </source>
</reference>
<keyword evidence="1" id="KW-0472">Membrane</keyword>
<keyword evidence="1" id="KW-0812">Transmembrane</keyword>
<evidence type="ECO:0000259" key="2">
    <source>
        <dbReference type="Pfam" id="PF06985"/>
    </source>
</evidence>
<reference evidence="3" key="1">
    <citation type="journal article" date="2023" name="Mol. Phylogenet. Evol.">
        <title>Genome-scale phylogeny and comparative genomics of the fungal order Sordariales.</title>
        <authorList>
            <person name="Hensen N."/>
            <person name="Bonometti L."/>
            <person name="Westerberg I."/>
            <person name="Brannstrom I.O."/>
            <person name="Guillou S."/>
            <person name="Cros-Aarteil S."/>
            <person name="Calhoun S."/>
            <person name="Haridas S."/>
            <person name="Kuo A."/>
            <person name="Mondo S."/>
            <person name="Pangilinan J."/>
            <person name="Riley R."/>
            <person name="LaButti K."/>
            <person name="Andreopoulos B."/>
            <person name="Lipzen A."/>
            <person name="Chen C."/>
            <person name="Yan M."/>
            <person name="Daum C."/>
            <person name="Ng V."/>
            <person name="Clum A."/>
            <person name="Steindorff A."/>
            <person name="Ohm R.A."/>
            <person name="Martin F."/>
            <person name="Silar P."/>
            <person name="Natvig D.O."/>
            <person name="Lalanne C."/>
            <person name="Gautier V."/>
            <person name="Ament-Velasquez S.L."/>
            <person name="Kruys A."/>
            <person name="Hutchinson M.I."/>
            <person name="Powell A.J."/>
            <person name="Barry K."/>
            <person name="Miller A.N."/>
            <person name="Grigoriev I.V."/>
            <person name="Debuchy R."/>
            <person name="Gladieux P."/>
            <person name="Hiltunen Thoren M."/>
            <person name="Johannesson H."/>
        </authorList>
    </citation>
    <scope>NUCLEOTIDE SEQUENCE</scope>
    <source>
        <strain evidence="3">CBS 118394</strain>
    </source>
</reference>
<accession>A0AAE0I4P4</accession>
<organism evidence="3 4">
    <name type="scientific">Apodospora peruviana</name>
    <dbReference type="NCBI Taxonomy" id="516989"/>
    <lineage>
        <taxon>Eukaryota</taxon>
        <taxon>Fungi</taxon>
        <taxon>Dikarya</taxon>
        <taxon>Ascomycota</taxon>
        <taxon>Pezizomycotina</taxon>
        <taxon>Sordariomycetes</taxon>
        <taxon>Sordariomycetidae</taxon>
        <taxon>Sordariales</taxon>
        <taxon>Lasiosphaeriaceae</taxon>
        <taxon>Apodospora</taxon>
    </lineage>
</organism>
<dbReference type="Pfam" id="PF06985">
    <property type="entry name" value="HET"/>
    <property type="match status" value="1"/>
</dbReference>
<dbReference type="PANTHER" id="PTHR33112">
    <property type="entry name" value="DOMAIN PROTEIN, PUTATIVE-RELATED"/>
    <property type="match status" value="1"/>
</dbReference>
<dbReference type="PANTHER" id="PTHR33112:SF10">
    <property type="entry name" value="TOL"/>
    <property type="match status" value="1"/>
</dbReference>
<keyword evidence="1" id="KW-1133">Transmembrane helix</keyword>
<keyword evidence="4" id="KW-1185">Reference proteome</keyword>
<dbReference type="AlphaFoldDB" id="A0AAE0I4P4"/>
<gene>
    <name evidence="3" type="ORF">B0H66DRAFT_532722</name>
</gene>
<evidence type="ECO:0000313" key="3">
    <source>
        <dbReference type="EMBL" id="KAK3318209.1"/>
    </source>
</evidence>
<evidence type="ECO:0000256" key="1">
    <source>
        <dbReference type="SAM" id="Phobius"/>
    </source>
</evidence>
<protein>
    <recommendedName>
        <fullName evidence="2">Heterokaryon incompatibility domain-containing protein</fullName>
    </recommendedName>
</protein>
<dbReference type="EMBL" id="JAUEDM010000004">
    <property type="protein sequence ID" value="KAK3318209.1"/>
    <property type="molecule type" value="Genomic_DNA"/>
</dbReference>
<proteinExistence type="predicted"/>